<feature type="domain" description="Bacterial Alpha-2-macroglobulin MG6" evidence="1">
    <location>
        <begin position="51"/>
        <end position="156"/>
    </location>
</feature>
<dbReference type="Pfam" id="PF17962">
    <property type="entry name" value="bMG6"/>
    <property type="match status" value="1"/>
</dbReference>
<organism evidence="2">
    <name type="scientific">mine drainage metagenome</name>
    <dbReference type="NCBI Taxonomy" id="410659"/>
    <lineage>
        <taxon>unclassified sequences</taxon>
        <taxon>metagenomes</taxon>
        <taxon>ecological metagenomes</taxon>
    </lineage>
</organism>
<dbReference type="GO" id="GO:0004866">
    <property type="term" value="F:endopeptidase inhibitor activity"/>
    <property type="evidence" value="ECO:0007669"/>
    <property type="project" value="TreeGrafter"/>
</dbReference>
<dbReference type="InterPro" id="IPR041462">
    <property type="entry name" value="Bact_A2M_MG6"/>
</dbReference>
<name>T0Y4A8_9ZZZZ</name>
<sequence length="161" mass="17315">KGEASFDLDLSKYASATYQLRFYAQVFEADSGRNVAAAASTLVSNADYLIGVKADGALDYIPRGTPRKLHLLAIDSEAKPTVVPGLKAVILERHYVSVLTRQDSGVYKYESRLRETPISSAPLAIAAAGNTFDLPTATPGSYAFAVENARGQVLNRIDYAV</sequence>
<dbReference type="PANTHER" id="PTHR40094:SF1">
    <property type="entry name" value="UBIQUITIN DOMAIN-CONTAINING PROTEIN"/>
    <property type="match status" value="1"/>
</dbReference>
<dbReference type="InterPro" id="IPR051802">
    <property type="entry name" value="YfhM-like"/>
</dbReference>
<reference evidence="2" key="2">
    <citation type="journal article" date="2014" name="ISME J.">
        <title>Microbial stratification in low pH oxic and suboxic macroscopic growths along an acid mine drainage.</title>
        <authorList>
            <person name="Mendez-Garcia C."/>
            <person name="Mesa V."/>
            <person name="Sprenger R.R."/>
            <person name="Richter M."/>
            <person name="Diez M.S."/>
            <person name="Solano J."/>
            <person name="Bargiela R."/>
            <person name="Golyshina O.V."/>
            <person name="Manteca A."/>
            <person name="Ramos J.L."/>
            <person name="Gallego J.R."/>
            <person name="Llorente I."/>
            <person name="Martins Dos Santos V.A."/>
            <person name="Jensen O.N."/>
            <person name="Pelaez A.I."/>
            <person name="Sanchez J."/>
            <person name="Ferrer M."/>
        </authorList>
    </citation>
    <scope>NUCLEOTIDE SEQUENCE</scope>
</reference>
<feature type="non-terminal residue" evidence="2">
    <location>
        <position position="1"/>
    </location>
</feature>
<gene>
    <name evidence="2" type="ORF">B1B_18989</name>
</gene>
<proteinExistence type="predicted"/>
<protein>
    <submittedName>
        <fullName evidence="2">Alpha-2-macroglobulin domain-containing protein</fullName>
    </submittedName>
</protein>
<accession>T0Y4A8</accession>
<feature type="non-terminal residue" evidence="2">
    <location>
        <position position="161"/>
    </location>
</feature>
<evidence type="ECO:0000313" key="2">
    <source>
        <dbReference type="EMBL" id="EQD27898.1"/>
    </source>
</evidence>
<dbReference type="EMBL" id="AUZY01012748">
    <property type="protein sequence ID" value="EQD27898.1"/>
    <property type="molecule type" value="Genomic_DNA"/>
</dbReference>
<evidence type="ECO:0000259" key="1">
    <source>
        <dbReference type="Pfam" id="PF17962"/>
    </source>
</evidence>
<reference evidence="2" key="1">
    <citation type="submission" date="2013-08" db="EMBL/GenBank/DDBJ databases">
        <authorList>
            <person name="Mendez C."/>
            <person name="Richter M."/>
            <person name="Ferrer M."/>
            <person name="Sanchez J."/>
        </authorList>
    </citation>
    <scope>NUCLEOTIDE SEQUENCE</scope>
</reference>
<dbReference type="AlphaFoldDB" id="T0Y4A8"/>
<dbReference type="PANTHER" id="PTHR40094">
    <property type="entry name" value="ALPHA-2-MACROGLOBULIN HOMOLOG"/>
    <property type="match status" value="1"/>
</dbReference>
<comment type="caution">
    <text evidence="2">The sequence shown here is derived from an EMBL/GenBank/DDBJ whole genome shotgun (WGS) entry which is preliminary data.</text>
</comment>